<evidence type="ECO:0000256" key="22">
    <source>
        <dbReference type="SAM" id="Phobius"/>
    </source>
</evidence>
<keyword evidence="14" id="KW-0968">Cytoplasmic vesicle</keyword>
<dbReference type="Proteomes" id="UP000515158">
    <property type="component" value="Unplaced"/>
</dbReference>
<evidence type="ECO:0000259" key="25">
    <source>
        <dbReference type="Pfam" id="PF21222"/>
    </source>
</evidence>
<dbReference type="Pfam" id="PF01299">
    <property type="entry name" value="Lamp2-like_luminal"/>
    <property type="match status" value="1"/>
</dbReference>
<keyword evidence="6 20" id="KW-0812">Transmembrane</keyword>
<reference evidence="27" key="1">
    <citation type="submission" date="2025-08" db="UniProtKB">
        <authorList>
            <consortium name="RefSeq"/>
        </authorList>
    </citation>
    <scope>IDENTIFICATION</scope>
    <source>
        <tissue evidence="27">Total insect</tissue>
    </source>
</reference>
<evidence type="ECO:0000256" key="12">
    <source>
        <dbReference type="ARBA" id="ARBA00023180"/>
    </source>
</evidence>
<evidence type="ECO:0000256" key="21">
    <source>
        <dbReference type="SAM" id="MobiDB-lite"/>
    </source>
</evidence>
<dbReference type="PANTHER" id="PTHR11506">
    <property type="entry name" value="LYSOSOME-ASSOCIATED MEMBRANE GLYCOPROTEIN"/>
    <property type="match status" value="1"/>
</dbReference>
<evidence type="ECO:0000256" key="1">
    <source>
        <dbReference type="ARBA" id="ARBA00004151"/>
    </source>
</evidence>
<dbReference type="RefSeq" id="XP_034251954.1">
    <property type="nucleotide sequence ID" value="XM_034396063.1"/>
</dbReference>
<evidence type="ECO:0000256" key="9">
    <source>
        <dbReference type="ARBA" id="ARBA00022989"/>
    </source>
</evidence>
<evidence type="ECO:0000256" key="10">
    <source>
        <dbReference type="ARBA" id="ARBA00023018"/>
    </source>
</evidence>
<feature type="chain" id="PRO_5028454717" description="Lysosome-associated membrane glycoprotein 5" evidence="23">
    <location>
        <begin position="22"/>
        <end position="312"/>
    </location>
</feature>
<keyword evidence="9 22" id="KW-1133">Transmembrane helix</keyword>
<dbReference type="GO" id="GO:0072594">
    <property type="term" value="P:establishment of protein localization to organelle"/>
    <property type="evidence" value="ECO:0007669"/>
    <property type="project" value="TreeGrafter"/>
</dbReference>
<keyword evidence="7 23" id="KW-0732">Signal</keyword>
<evidence type="ECO:0000256" key="18">
    <source>
        <dbReference type="ARBA" id="ARBA00074379"/>
    </source>
</evidence>
<feature type="region of interest" description="Disordered" evidence="21">
    <location>
        <begin position="27"/>
        <end position="102"/>
    </location>
</feature>
<comment type="caution">
    <text evidence="20">Lacks conserved residue(s) required for the propagation of feature annotation.</text>
</comment>
<dbReference type="InParanoid" id="A0A6P9A407"/>
<dbReference type="KEGG" id="tpal:117651750"/>
<feature type="domain" description="Lysosome-associated membrane glycoprotein 2-like transmembrane" evidence="25">
    <location>
        <begin position="278"/>
        <end position="309"/>
    </location>
</feature>
<dbReference type="GO" id="GO:0005765">
    <property type="term" value="C:lysosomal membrane"/>
    <property type="evidence" value="ECO:0007669"/>
    <property type="project" value="TreeGrafter"/>
</dbReference>
<evidence type="ECO:0000256" key="7">
    <source>
        <dbReference type="ARBA" id="ARBA00022729"/>
    </source>
</evidence>
<evidence type="ECO:0000256" key="15">
    <source>
        <dbReference type="ARBA" id="ARBA00029428"/>
    </source>
</evidence>
<dbReference type="GO" id="GO:0005886">
    <property type="term" value="C:plasma membrane"/>
    <property type="evidence" value="ECO:0007669"/>
    <property type="project" value="UniProtKB-SubCell"/>
</dbReference>
<feature type="signal peptide" evidence="23">
    <location>
        <begin position="1"/>
        <end position="21"/>
    </location>
</feature>
<keyword evidence="12" id="KW-0325">Glycoprotein</keyword>
<dbReference type="CDD" id="cd12087">
    <property type="entry name" value="TM_EGFR-like"/>
    <property type="match status" value="1"/>
</dbReference>
<dbReference type="PANTHER" id="PTHR11506:SF35">
    <property type="entry name" value="LYSOSOME-ASSOCIATED MEMBRANE GLYCOPROTEIN 5"/>
    <property type="match status" value="1"/>
</dbReference>
<evidence type="ECO:0000256" key="3">
    <source>
        <dbReference type="ARBA" id="ARBA00004172"/>
    </source>
</evidence>
<keyword evidence="26" id="KW-1185">Reference proteome</keyword>
<evidence type="ECO:0000256" key="20">
    <source>
        <dbReference type="PROSITE-ProRule" id="PRU00740"/>
    </source>
</evidence>
<keyword evidence="13" id="KW-0966">Cell projection</keyword>
<comment type="function">
    <text evidence="16">Plays a role in short-term synaptic plasticity in a subset of GABAergic neurons in the brain.</text>
</comment>
<evidence type="ECO:0000256" key="23">
    <source>
        <dbReference type="SAM" id="SignalP"/>
    </source>
</evidence>
<gene>
    <name evidence="27" type="primary">LOC117651750</name>
</gene>
<sequence length="312" mass="33277">MENKKSLFVLLACALFASVLAAETLPPATEVPPPTTPAGTTTTPATPSSSTTAPSSTTVPPPPTTSTSAPTTTPTPAPTTPAPAPTTPAPTPSPFPDSLQKGNWTVSGDNVTCILAAMSVSAKIKYPVQGANTTLEKAVFVPSLAKAEGSCDPTSQWIKLTWGNNSMQVDFKKNDTAKMYFISQITYSLFADSAVFKNISTDLANKQYNFMRVKQDYMVNLNQSFHCTREQNLTLTNDGSKINAELFLSSVQLQAFHIENTAVFSAPQYCELDTPDIVPIAVGCALAALVIVVLVAYLVGRRRSQARGYLSM</sequence>
<dbReference type="FunCoup" id="A0A6P9A407">
    <property type="interactions" value="469"/>
</dbReference>
<keyword evidence="11 20" id="KW-0472">Membrane</keyword>
<accession>A0A6P9A407</accession>
<evidence type="ECO:0000256" key="11">
    <source>
        <dbReference type="ARBA" id="ARBA00023136"/>
    </source>
</evidence>
<dbReference type="GO" id="GO:0031902">
    <property type="term" value="C:late endosome membrane"/>
    <property type="evidence" value="ECO:0007669"/>
    <property type="project" value="TreeGrafter"/>
</dbReference>
<feature type="compositionally biased region" description="Low complexity" evidence="21">
    <location>
        <begin position="37"/>
        <end position="58"/>
    </location>
</feature>
<feature type="disulfide bond" evidence="20">
    <location>
        <begin position="113"/>
        <end position="151"/>
    </location>
</feature>
<evidence type="ECO:0000256" key="17">
    <source>
        <dbReference type="ARBA" id="ARBA00060492"/>
    </source>
</evidence>
<evidence type="ECO:0000256" key="14">
    <source>
        <dbReference type="ARBA" id="ARBA00023329"/>
    </source>
</evidence>
<evidence type="ECO:0000256" key="16">
    <source>
        <dbReference type="ARBA" id="ARBA00053950"/>
    </source>
</evidence>
<evidence type="ECO:0000313" key="26">
    <source>
        <dbReference type="Proteomes" id="UP000515158"/>
    </source>
</evidence>
<comment type="subcellular location">
    <subcellularLocation>
        <location evidence="4">Cell projection</location>
        <location evidence="4">Dendrite</location>
    </subcellularLocation>
    <subcellularLocation>
        <location evidence="17">Cell projection</location>
        <location evidence="17">Growth cone membrane</location>
        <topology evidence="17">Single-pass type I membrane protein</topology>
    </subcellularLocation>
    <subcellularLocation>
        <location evidence="15">Cytoplasmic vesicle</location>
        <location evidence="15">Secretory vesicle</location>
        <location evidence="15">Synaptic vesicle membrane</location>
        <topology evidence="15">Single-pass type I membrane protein</topology>
    </subcellularLocation>
    <subcellularLocation>
        <location evidence="2">Early endosome membrane</location>
        <topology evidence="2">Single-pass type I membrane protein</topology>
    </subcellularLocation>
    <subcellularLocation>
        <location evidence="1">Endoplasmic reticulum-Golgi intermediate compartment membrane</location>
        <topology evidence="1">Single-pass type I membrane protein</topology>
    </subcellularLocation>
    <subcellularLocation>
        <location evidence="20">Membrane</location>
        <topology evidence="20">Single-pass type I membrane protein</topology>
    </subcellularLocation>
    <subcellularLocation>
        <location evidence="3">Recycling endosome</location>
    </subcellularLocation>
</comment>
<keyword evidence="10" id="KW-0770">Synapse</keyword>
<dbReference type="InterPro" id="IPR048528">
    <property type="entry name" value="Lamp2-like_luminal"/>
</dbReference>
<evidence type="ECO:0000313" key="27">
    <source>
        <dbReference type="RefSeq" id="XP_034251954.1"/>
    </source>
</evidence>
<keyword evidence="8" id="KW-0967">Endosome</keyword>
<feature type="transmembrane region" description="Helical" evidence="22">
    <location>
        <begin position="277"/>
        <end position="299"/>
    </location>
</feature>
<dbReference type="PROSITE" id="PS51407">
    <property type="entry name" value="LAMP_3"/>
    <property type="match status" value="1"/>
</dbReference>
<protein>
    <recommendedName>
        <fullName evidence="18">Lysosome-associated membrane glycoprotein 5</fullName>
    </recommendedName>
    <alternativeName>
        <fullName evidence="19">Lysosome-associated membrane protein 5</fullName>
    </alternativeName>
</protein>
<evidence type="ECO:0000256" key="6">
    <source>
        <dbReference type="ARBA" id="ARBA00022692"/>
    </source>
</evidence>
<keyword evidence="20" id="KW-1015">Disulfide bond</keyword>
<evidence type="ECO:0000256" key="8">
    <source>
        <dbReference type="ARBA" id="ARBA00022753"/>
    </source>
</evidence>
<evidence type="ECO:0000256" key="19">
    <source>
        <dbReference type="ARBA" id="ARBA00076257"/>
    </source>
</evidence>
<organism evidence="27">
    <name type="scientific">Thrips palmi</name>
    <name type="common">Melon thrips</name>
    <dbReference type="NCBI Taxonomy" id="161013"/>
    <lineage>
        <taxon>Eukaryota</taxon>
        <taxon>Metazoa</taxon>
        <taxon>Ecdysozoa</taxon>
        <taxon>Arthropoda</taxon>
        <taxon>Hexapoda</taxon>
        <taxon>Insecta</taxon>
        <taxon>Pterygota</taxon>
        <taxon>Neoptera</taxon>
        <taxon>Paraneoptera</taxon>
        <taxon>Thysanoptera</taxon>
        <taxon>Terebrantia</taxon>
        <taxon>Thripoidea</taxon>
        <taxon>Thripidae</taxon>
        <taxon>Thrips</taxon>
    </lineage>
</organism>
<dbReference type="GeneID" id="117651750"/>
<feature type="domain" description="Lysosome-associated membrane glycoprotein 2-like luminal" evidence="24">
    <location>
        <begin position="101"/>
        <end position="259"/>
    </location>
</feature>
<evidence type="ECO:0000256" key="13">
    <source>
        <dbReference type="ARBA" id="ARBA00023273"/>
    </source>
</evidence>
<dbReference type="PRINTS" id="PR00336">
    <property type="entry name" value="LYSASSOCTDMP"/>
</dbReference>
<dbReference type="AlphaFoldDB" id="A0A6P9A407"/>
<comment type="similarity">
    <text evidence="5 20">Belongs to the LAMP family.</text>
</comment>
<name>A0A6P9A407_THRPL</name>
<feature type="compositionally biased region" description="Pro residues" evidence="21">
    <location>
        <begin position="73"/>
        <end position="95"/>
    </location>
</feature>
<evidence type="ECO:0000259" key="24">
    <source>
        <dbReference type="Pfam" id="PF01299"/>
    </source>
</evidence>
<dbReference type="OrthoDB" id="6232933at2759"/>
<dbReference type="InterPro" id="IPR048524">
    <property type="entry name" value="Lamp2-like_TM"/>
</dbReference>
<dbReference type="Gene3D" id="2.40.160.110">
    <property type="match status" value="1"/>
</dbReference>
<dbReference type="Pfam" id="PF21222">
    <property type="entry name" value="Lamp2_2nd"/>
    <property type="match status" value="1"/>
</dbReference>
<dbReference type="InterPro" id="IPR002000">
    <property type="entry name" value="Lysosome-assoc_membr_glycop"/>
</dbReference>
<evidence type="ECO:0000256" key="5">
    <source>
        <dbReference type="ARBA" id="ARBA00009644"/>
    </source>
</evidence>
<evidence type="ECO:0000256" key="4">
    <source>
        <dbReference type="ARBA" id="ARBA00004279"/>
    </source>
</evidence>
<proteinExistence type="inferred from homology"/>
<evidence type="ECO:0000256" key="2">
    <source>
        <dbReference type="ARBA" id="ARBA00004158"/>
    </source>
</evidence>